<accession>A0A9P6GYS9</accession>
<evidence type="ECO:0000313" key="2">
    <source>
        <dbReference type="Proteomes" id="UP000740883"/>
    </source>
</evidence>
<protein>
    <submittedName>
        <fullName evidence="1">Uncharacterized protein</fullName>
    </submittedName>
</protein>
<dbReference type="AlphaFoldDB" id="A0A9P6GYS9"/>
<gene>
    <name evidence="1" type="ORF">NGRA_1824</name>
</gene>
<name>A0A9P6GYS9_9MICR</name>
<proteinExistence type="predicted"/>
<sequence>MGMILSREEYTTETTGFINHLVGKDSVSGVSELQKLEIQGINEISKGVTGRLCDYNRNLSVISSVIDYNAVRNIFKSEAHGNENTVAKITYQFKTSQNGSKTVDVEEYVSLIEEDNWSLTLCKNSNEVLIYLISKAVVDCTKGFTNSSLRQELGKIENLEKVGKLGYFNSLKQLYESCKEFFISFNPDANTGVQTFMEFFETLAFHRKNKKYNSNQLTREELVKALDCLKDFSKLCESLRRPEEKNKYNMLSNYRYKKEQKIFIDKVLVIKFENSKSSKAKVDSAQLFALENDAHIKSNNISLRDKSIIIGEYMLSKCPKWVVKYKDGPKEKTILIK</sequence>
<dbReference type="Proteomes" id="UP000740883">
    <property type="component" value="Unassembled WGS sequence"/>
</dbReference>
<evidence type="ECO:0000313" key="1">
    <source>
        <dbReference type="EMBL" id="KAF9762697.1"/>
    </source>
</evidence>
<keyword evidence="2" id="KW-1185">Reference proteome</keyword>
<dbReference type="EMBL" id="SBJO01000142">
    <property type="protein sequence ID" value="KAF9762697.1"/>
    <property type="molecule type" value="Genomic_DNA"/>
</dbReference>
<comment type="caution">
    <text evidence="1">The sequence shown here is derived from an EMBL/GenBank/DDBJ whole genome shotgun (WGS) entry which is preliminary data.</text>
</comment>
<organism evidence="1 2">
    <name type="scientific">Nosema granulosis</name>
    <dbReference type="NCBI Taxonomy" id="83296"/>
    <lineage>
        <taxon>Eukaryota</taxon>
        <taxon>Fungi</taxon>
        <taxon>Fungi incertae sedis</taxon>
        <taxon>Microsporidia</taxon>
        <taxon>Nosematidae</taxon>
        <taxon>Nosema</taxon>
    </lineage>
</organism>
<reference evidence="1 2" key="1">
    <citation type="journal article" date="2020" name="Genome Biol. Evol.">
        <title>Comparative genomics of strictly vertically transmitted, feminizing microsporidia endosymbionts of amphipod crustaceans.</title>
        <authorList>
            <person name="Cormier A."/>
            <person name="Chebbi M.A."/>
            <person name="Giraud I."/>
            <person name="Wattier R."/>
            <person name="Teixeira M."/>
            <person name="Gilbert C."/>
            <person name="Rigaud T."/>
            <person name="Cordaux R."/>
        </authorList>
    </citation>
    <scope>NUCLEOTIDE SEQUENCE [LARGE SCALE GENOMIC DNA]</scope>
    <source>
        <strain evidence="1 2">Ou3-Ou53</strain>
    </source>
</reference>